<evidence type="ECO:0000256" key="2">
    <source>
        <dbReference type="ARBA" id="ARBA00009773"/>
    </source>
</evidence>
<keyword evidence="9" id="KW-1185">Reference proteome</keyword>
<protein>
    <submittedName>
        <fullName evidence="8">AI-2E family transporter</fullName>
    </submittedName>
</protein>
<feature type="region of interest" description="Disordered" evidence="6">
    <location>
        <begin position="133"/>
        <end position="167"/>
    </location>
</feature>
<feature type="transmembrane region" description="Helical" evidence="7">
    <location>
        <begin position="18"/>
        <end position="35"/>
    </location>
</feature>
<evidence type="ECO:0000256" key="6">
    <source>
        <dbReference type="SAM" id="MobiDB-lite"/>
    </source>
</evidence>
<dbReference type="RefSeq" id="WP_113288605.1">
    <property type="nucleotide sequence ID" value="NZ_QNTQ01000005.1"/>
</dbReference>
<comment type="caution">
    <text evidence="8">The sequence shown here is derived from an EMBL/GenBank/DDBJ whole genome shotgun (WGS) entry which is preliminary data.</text>
</comment>
<feature type="transmembrane region" description="Helical" evidence="7">
    <location>
        <begin position="197"/>
        <end position="223"/>
    </location>
</feature>
<reference evidence="8 9" key="1">
    <citation type="submission" date="2018-07" db="EMBL/GenBank/DDBJ databases">
        <title>Rhodosalinus sp. strain E84T genomic sequence and assembly.</title>
        <authorList>
            <person name="Liu Z.-W."/>
            <person name="Lu D.-C."/>
        </authorList>
    </citation>
    <scope>NUCLEOTIDE SEQUENCE [LARGE SCALE GENOMIC DNA]</scope>
    <source>
        <strain evidence="8 9">E84</strain>
    </source>
</reference>
<evidence type="ECO:0000256" key="3">
    <source>
        <dbReference type="ARBA" id="ARBA00022692"/>
    </source>
</evidence>
<feature type="transmembrane region" description="Helical" evidence="7">
    <location>
        <begin position="264"/>
        <end position="292"/>
    </location>
</feature>
<dbReference type="GO" id="GO:0055085">
    <property type="term" value="P:transmembrane transport"/>
    <property type="evidence" value="ECO:0007669"/>
    <property type="project" value="TreeGrafter"/>
</dbReference>
<organism evidence="8 9">
    <name type="scientific">Rhodosalinus halophilus</name>
    <dbReference type="NCBI Taxonomy" id="2259333"/>
    <lineage>
        <taxon>Bacteria</taxon>
        <taxon>Pseudomonadati</taxon>
        <taxon>Pseudomonadota</taxon>
        <taxon>Alphaproteobacteria</taxon>
        <taxon>Rhodobacterales</taxon>
        <taxon>Paracoccaceae</taxon>
        <taxon>Rhodosalinus</taxon>
    </lineage>
</organism>
<dbReference type="InterPro" id="IPR002549">
    <property type="entry name" value="AI-2E-like"/>
</dbReference>
<keyword evidence="5 7" id="KW-0472">Membrane</keyword>
<feature type="transmembrane region" description="Helical" evidence="7">
    <location>
        <begin position="70"/>
        <end position="95"/>
    </location>
</feature>
<dbReference type="Pfam" id="PF01594">
    <property type="entry name" value="AI-2E_transport"/>
    <property type="match status" value="1"/>
</dbReference>
<dbReference type="OrthoDB" id="9799225at2"/>
<dbReference type="Proteomes" id="UP000253370">
    <property type="component" value="Unassembled WGS sequence"/>
</dbReference>
<dbReference type="PANTHER" id="PTHR21716">
    <property type="entry name" value="TRANSMEMBRANE PROTEIN"/>
    <property type="match status" value="1"/>
</dbReference>
<proteinExistence type="inferred from homology"/>
<comment type="similarity">
    <text evidence="2">Belongs to the autoinducer-2 exporter (AI-2E) (TC 2.A.86) family.</text>
</comment>
<sequence>MPETPDKTETGTTPGRRALPWLLAGILALLLGWALRATTVVAVPIVSALFLAAALAPLERIISGHLPRPLAWLGRAAVILVLLVVLAAFFAGLLYSARQVSQEIPTLADNLAAYLPEDAAAMRMLEESIGRAPETASGAASDSPEARQDQQARNAPARATDDEDAGQLQEMSATARDLVNEFGSMAGSWMVNAASGLAATIAGMVGTFVAATVIIVFMVLLVLSESSLWTQKLGAIWPGRGQEEWRATFDALSRKLRGFLLMRAAMGALSAALYAGWLMLFGVDLLVVWAMLTFLLSFIPNLGSVISGVLPALYILATGDLGTALLVGTGLFVIEQVIGNFVDPRLQGRQIAISPLVVLVAILVWGWIWGIAGALLAVPMTTALMVGFAHVPALRPIALLLSDQPDEDRLMEAMAR</sequence>
<comment type="subcellular location">
    <subcellularLocation>
        <location evidence="1">Membrane</location>
        <topology evidence="1">Multi-pass membrane protein</topology>
    </subcellularLocation>
</comment>
<feature type="transmembrane region" description="Helical" evidence="7">
    <location>
        <begin position="41"/>
        <end position="58"/>
    </location>
</feature>
<evidence type="ECO:0000256" key="4">
    <source>
        <dbReference type="ARBA" id="ARBA00022989"/>
    </source>
</evidence>
<gene>
    <name evidence="8" type="ORF">DRV85_06375</name>
</gene>
<dbReference type="PANTHER" id="PTHR21716:SF64">
    <property type="entry name" value="AI-2 TRANSPORT PROTEIN TQSA"/>
    <property type="match status" value="1"/>
</dbReference>
<evidence type="ECO:0000256" key="1">
    <source>
        <dbReference type="ARBA" id="ARBA00004141"/>
    </source>
</evidence>
<feature type="transmembrane region" description="Helical" evidence="7">
    <location>
        <begin position="355"/>
        <end position="377"/>
    </location>
</feature>
<evidence type="ECO:0000256" key="7">
    <source>
        <dbReference type="SAM" id="Phobius"/>
    </source>
</evidence>
<dbReference type="GO" id="GO:0016020">
    <property type="term" value="C:membrane"/>
    <property type="evidence" value="ECO:0007669"/>
    <property type="project" value="UniProtKB-SubCell"/>
</dbReference>
<keyword evidence="3 7" id="KW-0812">Transmembrane</keyword>
<dbReference type="EMBL" id="QNTQ01000005">
    <property type="protein sequence ID" value="RBI86368.1"/>
    <property type="molecule type" value="Genomic_DNA"/>
</dbReference>
<name>A0A365UCL5_9RHOB</name>
<evidence type="ECO:0000313" key="8">
    <source>
        <dbReference type="EMBL" id="RBI86368.1"/>
    </source>
</evidence>
<dbReference type="AlphaFoldDB" id="A0A365UCL5"/>
<evidence type="ECO:0000313" key="9">
    <source>
        <dbReference type="Proteomes" id="UP000253370"/>
    </source>
</evidence>
<keyword evidence="4 7" id="KW-1133">Transmembrane helix</keyword>
<evidence type="ECO:0000256" key="5">
    <source>
        <dbReference type="ARBA" id="ARBA00023136"/>
    </source>
</evidence>
<feature type="transmembrane region" description="Helical" evidence="7">
    <location>
        <begin position="312"/>
        <end position="334"/>
    </location>
</feature>
<accession>A0A365UCL5</accession>